<keyword evidence="3" id="KW-1185">Reference proteome</keyword>
<evidence type="ECO:0000259" key="1">
    <source>
        <dbReference type="PROSITE" id="PS51832"/>
    </source>
</evidence>
<evidence type="ECO:0000313" key="2">
    <source>
        <dbReference type="EMBL" id="GLI57182.1"/>
    </source>
</evidence>
<gene>
    <name evidence="2" type="ORF">PM10SUCC1_26960</name>
</gene>
<dbReference type="PROSITE" id="PS51832">
    <property type="entry name" value="HD_GYP"/>
    <property type="match status" value="1"/>
</dbReference>
<dbReference type="SMART" id="SM00062">
    <property type="entry name" value="PBPb"/>
    <property type="match status" value="1"/>
</dbReference>
<dbReference type="SMART" id="SM00471">
    <property type="entry name" value="HDc"/>
    <property type="match status" value="1"/>
</dbReference>
<reference evidence="2" key="1">
    <citation type="submission" date="2022-12" db="EMBL/GenBank/DDBJ databases">
        <title>Reference genome sequencing for broad-spectrum identification of bacterial and archaeal isolates by mass spectrometry.</title>
        <authorList>
            <person name="Sekiguchi Y."/>
            <person name="Tourlousse D.M."/>
        </authorList>
    </citation>
    <scope>NUCLEOTIDE SEQUENCE</scope>
    <source>
        <strain evidence="2">10succ1</strain>
    </source>
</reference>
<dbReference type="Pfam" id="PF13487">
    <property type="entry name" value="HD_5"/>
    <property type="match status" value="1"/>
</dbReference>
<evidence type="ECO:0000313" key="3">
    <source>
        <dbReference type="Proteomes" id="UP001144471"/>
    </source>
</evidence>
<dbReference type="SUPFAM" id="SSF53850">
    <property type="entry name" value="Periplasmic binding protein-like II"/>
    <property type="match status" value="2"/>
</dbReference>
<dbReference type="InterPro" id="IPR037522">
    <property type="entry name" value="HD_GYP_dom"/>
</dbReference>
<feature type="domain" description="HD-GYP" evidence="1">
    <location>
        <begin position="463"/>
        <end position="657"/>
    </location>
</feature>
<name>A0A9W6LP36_9FUSO</name>
<dbReference type="Gene3D" id="1.10.3210.10">
    <property type="entry name" value="Hypothetical protein af1432"/>
    <property type="match status" value="1"/>
</dbReference>
<dbReference type="PANTHER" id="PTHR45228:SF8">
    <property type="entry name" value="TWO-COMPONENT RESPONSE REGULATOR-RELATED"/>
    <property type="match status" value="1"/>
</dbReference>
<proteinExistence type="predicted"/>
<dbReference type="AlphaFoldDB" id="A0A9W6LP36"/>
<dbReference type="SUPFAM" id="SSF109604">
    <property type="entry name" value="HD-domain/PDEase-like"/>
    <property type="match status" value="1"/>
</dbReference>
<protein>
    <submittedName>
        <fullName evidence="2">Metal-dependent phosphohydrolase</fullName>
    </submittedName>
</protein>
<dbReference type="EMBL" id="BSDY01000014">
    <property type="protein sequence ID" value="GLI57182.1"/>
    <property type="molecule type" value="Genomic_DNA"/>
</dbReference>
<sequence length="657" mass="76315">MEEDGDFETVEVSKKELRRAIDEGIPDIVLGVEDFKRNPGEYYYLDKPLELDGVMITRKDFPNIDSDFTLLNRKVVFVEGDKILSKTLNKYRGEIDYASKATAEEAIASILTGEADIYVEDLQDALKYLGDRKTFKGIEKLKLNYLSEPLKTKYYIGGKKEYKDIVDKIALLMEEMEVGEPFFFKELIEYTEDKIDFHRDIENYLQSNKEIKIFIPREPNLYPMYYRDPSGRKSGFLVDYFSEISKVLGVNITFQESNSYQRSHINPFILSINDVEVESENYLTTDPYYNYSIFLFNRIEDGYISCNKELENYRIAVTKNSIEEKYFSYKGMEDRIVSFPSYLDGIEAVYRGEADLFAGNIKHTNDTLRVNKVSDIKVMGDIDDRIRLKIGVLRDRELLYFIINSFDKSFSYLIPEKTREILEKRIEITRDYKVSILIALLSIAGFYGLWRHLRKLNNIHIKLKKITFGLVETLESANTYNDEDTGDHVKRINSYSTLLAENLKMGKAFIDEIGTYASLHDIGKIGISDLILKKPGVLTHEEFEEMKKHSEIGYRMIRNLGVGSIATNIIRYHHEKWDGSGYPEKLSGEDIPIEARIVALADVYDALRQERVYKEAFDHEKAVDIISSLSGKHFDPRLVEIFLRIHLEFKAIFEKNL</sequence>
<accession>A0A9W6LP36</accession>
<dbReference type="CDD" id="cd00077">
    <property type="entry name" value="HDc"/>
    <property type="match status" value="1"/>
</dbReference>
<dbReference type="InterPro" id="IPR052020">
    <property type="entry name" value="Cyclic_di-GMP/3'3'-cGAMP_PDE"/>
</dbReference>
<dbReference type="InterPro" id="IPR001638">
    <property type="entry name" value="Solute-binding_3/MltF_N"/>
</dbReference>
<comment type="caution">
    <text evidence="2">The sequence shown here is derived from an EMBL/GenBank/DDBJ whole genome shotgun (WGS) entry which is preliminary data.</text>
</comment>
<dbReference type="Gene3D" id="3.40.190.10">
    <property type="entry name" value="Periplasmic binding protein-like II"/>
    <property type="match status" value="4"/>
</dbReference>
<dbReference type="PANTHER" id="PTHR45228">
    <property type="entry name" value="CYCLIC DI-GMP PHOSPHODIESTERASE TM_0186-RELATED"/>
    <property type="match status" value="1"/>
</dbReference>
<dbReference type="Proteomes" id="UP001144471">
    <property type="component" value="Unassembled WGS sequence"/>
</dbReference>
<organism evidence="2 3">
    <name type="scientific">Propionigenium maris DSM 9537</name>
    <dbReference type="NCBI Taxonomy" id="1123000"/>
    <lineage>
        <taxon>Bacteria</taxon>
        <taxon>Fusobacteriati</taxon>
        <taxon>Fusobacteriota</taxon>
        <taxon>Fusobacteriia</taxon>
        <taxon>Fusobacteriales</taxon>
        <taxon>Fusobacteriaceae</taxon>
        <taxon>Propionigenium</taxon>
    </lineage>
</organism>
<dbReference type="InterPro" id="IPR003607">
    <property type="entry name" value="HD/PDEase_dom"/>
</dbReference>